<evidence type="ECO:0000313" key="2">
    <source>
        <dbReference type="EMBL" id="GBM59652.1"/>
    </source>
</evidence>
<reference evidence="2 3" key="1">
    <citation type="journal article" date="2019" name="Sci. Rep.">
        <title>Orb-weaving spider Araneus ventricosus genome elucidates the spidroin gene catalogue.</title>
        <authorList>
            <person name="Kono N."/>
            <person name="Nakamura H."/>
            <person name="Ohtoshi R."/>
            <person name="Moran D.A.P."/>
            <person name="Shinohara A."/>
            <person name="Yoshida Y."/>
            <person name="Fujiwara M."/>
            <person name="Mori M."/>
            <person name="Tomita M."/>
            <person name="Arakawa K."/>
        </authorList>
    </citation>
    <scope>NUCLEOTIDE SEQUENCE [LARGE SCALE GENOMIC DNA]</scope>
</reference>
<name>A0A4Y2H080_ARAVE</name>
<proteinExistence type="predicted"/>
<keyword evidence="3" id="KW-1185">Reference proteome</keyword>
<evidence type="ECO:0000313" key="3">
    <source>
        <dbReference type="Proteomes" id="UP000499080"/>
    </source>
</evidence>
<comment type="caution">
    <text evidence="2">The sequence shown here is derived from an EMBL/GenBank/DDBJ whole genome shotgun (WGS) entry which is preliminary data.</text>
</comment>
<dbReference type="AlphaFoldDB" id="A0A4Y2H080"/>
<evidence type="ECO:0000313" key="1">
    <source>
        <dbReference type="EMBL" id="GBM59587.1"/>
    </source>
</evidence>
<gene>
    <name evidence="1" type="ORF">AVEN_161949_1</name>
    <name evidence="2" type="ORF">AVEN_217991_1</name>
</gene>
<dbReference type="EMBL" id="BGPR01101435">
    <property type="protein sequence ID" value="GBM59652.1"/>
    <property type="molecule type" value="Genomic_DNA"/>
</dbReference>
<organism evidence="2 3">
    <name type="scientific">Araneus ventricosus</name>
    <name type="common">Orbweaver spider</name>
    <name type="synonym">Epeira ventricosa</name>
    <dbReference type="NCBI Taxonomy" id="182803"/>
    <lineage>
        <taxon>Eukaryota</taxon>
        <taxon>Metazoa</taxon>
        <taxon>Ecdysozoa</taxon>
        <taxon>Arthropoda</taxon>
        <taxon>Chelicerata</taxon>
        <taxon>Arachnida</taxon>
        <taxon>Araneae</taxon>
        <taxon>Araneomorphae</taxon>
        <taxon>Entelegynae</taxon>
        <taxon>Araneoidea</taxon>
        <taxon>Araneidae</taxon>
        <taxon>Araneus</taxon>
    </lineage>
</organism>
<protein>
    <submittedName>
        <fullName evidence="2">Uncharacterized protein</fullName>
    </submittedName>
</protein>
<sequence>MDFHRKIAARVRYGATIFVRLDCPYETTAINRLIEADIATTCLLTGRQERLPCDIPAVENSFRLDCIRIAIVKFRYRKFCYVVYNTAYSRSVHYECLEFIGNMHKQIERLKYLRKTKT</sequence>
<accession>A0A4Y2H080</accession>
<dbReference type="EMBL" id="BGPR01101416">
    <property type="protein sequence ID" value="GBM59587.1"/>
    <property type="molecule type" value="Genomic_DNA"/>
</dbReference>
<dbReference type="Proteomes" id="UP000499080">
    <property type="component" value="Unassembled WGS sequence"/>
</dbReference>